<accession>A0ABQ1PUK2</accession>
<organism evidence="1 2">
    <name type="scientific">Halopseudomonas salina</name>
    <dbReference type="NCBI Taxonomy" id="1323744"/>
    <lineage>
        <taxon>Bacteria</taxon>
        <taxon>Pseudomonadati</taxon>
        <taxon>Pseudomonadota</taxon>
        <taxon>Gammaproteobacteria</taxon>
        <taxon>Pseudomonadales</taxon>
        <taxon>Pseudomonadaceae</taxon>
        <taxon>Halopseudomonas</taxon>
    </lineage>
</organism>
<keyword evidence="2" id="KW-1185">Reference proteome</keyword>
<gene>
    <name evidence="1" type="primary">sulA</name>
    <name evidence="1" type="ORF">GCM10007418_24280</name>
</gene>
<dbReference type="Gene3D" id="3.40.50.300">
    <property type="entry name" value="P-loop containing nucleotide triphosphate hydrolases"/>
    <property type="match status" value="1"/>
</dbReference>
<dbReference type="Proteomes" id="UP000638188">
    <property type="component" value="Unassembled WGS sequence"/>
</dbReference>
<evidence type="ECO:0000313" key="1">
    <source>
        <dbReference type="EMBL" id="GGD04356.1"/>
    </source>
</evidence>
<dbReference type="SUPFAM" id="SSF52540">
    <property type="entry name" value="P-loop containing nucleoside triphosphate hydrolases"/>
    <property type="match status" value="1"/>
</dbReference>
<dbReference type="InterPro" id="IPR004596">
    <property type="entry name" value="Cell_div_suppressor_SulA"/>
</dbReference>
<dbReference type="NCBIfam" id="NF041583">
    <property type="entry name" value="SOS_SulA_aeru"/>
    <property type="match status" value="1"/>
</dbReference>
<evidence type="ECO:0000313" key="2">
    <source>
        <dbReference type="Proteomes" id="UP000638188"/>
    </source>
</evidence>
<proteinExistence type="predicted"/>
<sequence>MLYSHDHHRSISTAVQPELFHNALMASRYALPSKPALASTRPTRHAEPEDAFSEIRLNGAPRQCLQWLAPVLRDLSQADAPGWLTLLDPPETVSHQWLRNAGLNPERILIVRCKPGMDSLELCCELLSLGCSHTVVSWLATDGQSGRASQQLRLAAGKGRCQSLNVCLDSCLAA</sequence>
<comment type="caution">
    <text evidence="1">The sequence shown here is derived from an EMBL/GenBank/DDBJ whole genome shotgun (WGS) entry which is preliminary data.</text>
</comment>
<dbReference type="InterPro" id="IPR027417">
    <property type="entry name" value="P-loop_NTPase"/>
</dbReference>
<protein>
    <submittedName>
        <fullName evidence="1">Cell division inhibitor SulA</fullName>
    </submittedName>
</protein>
<reference evidence="2" key="1">
    <citation type="journal article" date="2019" name="Int. J. Syst. Evol. Microbiol.">
        <title>The Global Catalogue of Microorganisms (GCM) 10K type strain sequencing project: providing services to taxonomists for standard genome sequencing and annotation.</title>
        <authorList>
            <consortium name="The Broad Institute Genomics Platform"/>
            <consortium name="The Broad Institute Genome Sequencing Center for Infectious Disease"/>
            <person name="Wu L."/>
            <person name="Ma J."/>
        </authorList>
    </citation>
    <scope>NUCLEOTIDE SEQUENCE [LARGE SCALE GENOMIC DNA]</scope>
    <source>
        <strain evidence="2">CGMCC 1.12482</strain>
    </source>
</reference>
<dbReference type="EMBL" id="BMFF01000004">
    <property type="protein sequence ID" value="GGD04356.1"/>
    <property type="molecule type" value="Genomic_DNA"/>
</dbReference>
<name>A0ABQ1PUK2_9GAMM</name>
<dbReference type="Pfam" id="PF03846">
    <property type="entry name" value="SulA"/>
    <property type="match status" value="1"/>
</dbReference>
<dbReference type="RefSeq" id="WP_150276753.1">
    <property type="nucleotide sequence ID" value="NZ_BMFF01000004.1"/>
</dbReference>